<feature type="region of interest" description="Disordered" evidence="1">
    <location>
        <begin position="91"/>
        <end position="287"/>
    </location>
</feature>
<keyword evidence="4" id="KW-1185">Reference proteome</keyword>
<reference evidence="3 4" key="1">
    <citation type="submission" date="2020-05" db="EMBL/GenBank/DDBJ databases">
        <title>Nakamurella sp. DB0629 isolated from air conditioner.</title>
        <authorList>
            <person name="Kim D.H."/>
            <person name="Kim D.-U."/>
        </authorList>
    </citation>
    <scope>NUCLEOTIDE SEQUENCE [LARGE SCALE GENOMIC DNA]</scope>
    <source>
        <strain evidence="3 4">DB0629</strain>
    </source>
</reference>
<comment type="caution">
    <text evidence="3">The sequence shown here is derived from an EMBL/GenBank/DDBJ whole genome shotgun (WGS) entry which is preliminary data.</text>
</comment>
<organism evidence="3 4">
    <name type="scientific">Nakamurella aerolata</name>
    <dbReference type="NCBI Taxonomy" id="1656892"/>
    <lineage>
        <taxon>Bacteria</taxon>
        <taxon>Bacillati</taxon>
        <taxon>Actinomycetota</taxon>
        <taxon>Actinomycetes</taxon>
        <taxon>Nakamurellales</taxon>
        <taxon>Nakamurellaceae</taxon>
        <taxon>Nakamurella</taxon>
    </lineage>
</organism>
<keyword evidence="2" id="KW-0472">Membrane</keyword>
<dbReference type="EMBL" id="JABEND010000008">
    <property type="protein sequence ID" value="NNG36772.1"/>
    <property type="molecule type" value="Genomic_DNA"/>
</dbReference>
<keyword evidence="2" id="KW-1133">Transmembrane helix</keyword>
<protein>
    <submittedName>
        <fullName evidence="3">Uncharacterized protein</fullName>
    </submittedName>
</protein>
<dbReference type="AlphaFoldDB" id="A0A849AIZ4"/>
<feature type="transmembrane region" description="Helical" evidence="2">
    <location>
        <begin position="293"/>
        <end position="313"/>
    </location>
</feature>
<feature type="compositionally biased region" description="Polar residues" evidence="1">
    <location>
        <begin position="92"/>
        <end position="103"/>
    </location>
</feature>
<proteinExistence type="predicted"/>
<evidence type="ECO:0000256" key="1">
    <source>
        <dbReference type="SAM" id="MobiDB-lite"/>
    </source>
</evidence>
<sequence>MTDEQAVAGGAPPGPPWTVDVVADVQAGVYPAEQTAELRARILADPEGAAILTALDSMVDELSLLPPVQMPRQYVTRMDAVIAAEWDARDQGVTSGATRQAPQRQAHGADRRLPEQAGPPPLTGRSGFTALLSGPNRTVQPGGRLPDGHARPAPGRIAGPGAAGTGPAGPGPAGRGAAGPNPGGPNPAGSNNVVRLPAQRAPQESAPPPQRHRPVIPARLPGGPVSSDAPRATSGSAVTPPPQATQPPAGENGRPRPVPVGAPDAVTQLADRRKARVGSLEAQRSRRRKWTGGLLAAAAVVAIGAVTAVALTGNKASNEAGTPQPGPAVTLPTNVGTLTGGNNGGAPAPGAEVPSGGELLQLEPGNLAGQMSQIDGSEPDGALANRSTFTQCLSDNNIVVTQVKGTRSGTYQGQPAYAILVETAPGKQEIVVVGANCGTSGANLLDREPVGQ</sequence>
<keyword evidence="2" id="KW-0812">Transmembrane</keyword>
<evidence type="ECO:0000313" key="4">
    <source>
        <dbReference type="Proteomes" id="UP000562984"/>
    </source>
</evidence>
<accession>A0A849AIZ4</accession>
<evidence type="ECO:0000256" key="2">
    <source>
        <dbReference type="SAM" id="Phobius"/>
    </source>
</evidence>
<dbReference type="RefSeq" id="WP_171200468.1">
    <property type="nucleotide sequence ID" value="NZ_JABEND010000008.1"/>
</dbReference>
<name>A0A849AIZ4_9ACTN</name>
<feature type="compositionally biased region" description="Low complexity" evidence="1">
    <location>
        <begin position="151"/>
        <end position="160"/>
    </location>
</feature>
<gene>
    <name evidence="3" type="ORF">HKD39_13830</name>
</gene>
<feature type="compositionally biased region" description="Gly residues" evidence="1">
    <location>
        <begin position="161"/>
        <end position="177"/>
    </location>
</feature>
<dbReference type="Proteomes" id="UP000562984">
    <property type="component" value="Unassembled WGS sequence"/>
</dbReference>
<evidence type="ECO:0000313" key="3">
    <source>
        <dbReference type="EMBL" id="NNG36772.1"/>
    </source>
</evidence>